<dbReference type="InterPro" id="IPR001584">
    <property type="entry name" value="Integrase_cat-core"/>
</dbReference>
<keyword evidence="1" id="KW-0808">Transferase</keyword>
<dbReference type="GO" id="GO:0035613">
    <property type="term" value="F:RNA stem-loop binding"/>
    <property type="evidence" value="ECO:0007669"/>
    <property type="project" value="TreeGrafter"/>
</dbReference>
<dbReference type="SUPFAM" id="SSF50122">
    <property type="entry name" value="DNA-binding domain of retroviral integrase"/>
    <property type="match status" value="1"/>
</dbReference>
<keyword evidence="3" id="KW-0540">Nuclease</keyword>
<dbReference type="PROSITE" id="PS50994">
    <property type="entry name" value="INTEGRASE"/>
    <property type="match status" value="1"/>
</dbReference>
<dbReference type="InterPro" id="IPR036397">
    <property type="entry name" value="RNaseH_sf"/>
</dbReference>
<accession>A0A3M0KES2</accession>
<keyword evidence="7" id="KW-0862">Zinc</keyword>
<dbReference type="AlphaFoldDB" id="A0A3M0KES2"/>
<dbReference type="InterPro" id="IPR001037">
    <property type="entry name" value="Integrase_C_retrovir"/>
</dbReference>
<dbReference type="PANTHER" id="PTHR41694">
    <property type="entry name" value="ENDOGENOUS RETROVIRUS GROUP K MEMBER POL PROTEIN"/>
    <property type="match status" value="1"/>
</dbReference>
<protein>
    <submittedName>
        <fullName evidence="17">Uncharacterized protein</fullName>
    </submittedName>
</protein>
<evidence type="ECO:0000256" key="7">
    <source>
        <dbReference type="ARBA" id="ARBA00022833"/>
    </source>
</evidence>
<dbReference type="OrthoDB" id="9381447at2759"/>
<evidence type="ECO:0000256" key="5">
    <source>
        <dbReference type="ARBA" id="ARBA00022759"/>
    </source>
</evidence>
<sequence length="294" mass="33235">MTIKGKITGLMLLACCMHPPFYLVEGQILAQAIPVLAEILADGKSPEVYWAEEDKVQRMLPWKYLGLQIAARTIVPQKLEIECNPKTLADLHSLCGSLNWGKRQHAKKHLMQAFSVLGIPKEIKTDNGPVYASKEFLEFVQQWGVEHKTGIPHFPTGQAVVERAHQTLKQVLARQSSTTVWMSPHEKLCKAMFTINFPNCSFENMSPPVVRHFNSGNQFKLSQHPPVMIRDPETWETKDPYELVTWGHGYACVATPSGPRWIPQKWVKPFVPKNPAPAEGDKRQVAVASKRRCH</sequence>
<dbReference type="PANTHER" id="PTHR41694:SF4">
    <property type="entry name" value="ENDOGENOUS RETROVIRUS GROUP K MEMBER 10 POL PROTEIN-RELATED"/>
    <property type="match status" value="1"/>
</dbReference>
<keyword evidence="18" id="KW-1185">Reference proteome</keyword>
<feature type="DNA-binding region" description="Integrase-type" evidence="12">
    <location>
        <begin position="225"/>
        <end position="272"/>
    </location>
</feature>
<evidence type="ECO:0000256" key="6">
    <source>
        <dbReference type="ARBA" id="ARBA00022801"/>
    </source>
</evidence>
<name>A0A3M0KES2_HIRRU</name>
<dbReference type="GO" id="GO:0003677">
    <property type="term" value="F:DNA binding"/>
    <property type="evidence" value="ECO:0007669"/>
    <property type="project" value="UniProtKB-KW"/>
</dbReference>
<proteinExistence type="predicted"/>
<evidence type="ECO:0000256" key="10">
    <source>
        <dbReference type="ARBA" id="ARBA00023125"/>
    </source>
</evidence>
<evidence type="ECO:0000313" key="17">
    <source>
        <dbReference type="EMBL" id="RMC09714.1"/>
    </source>
</evidence>
<organism evidence="17 18">
    <name type="scientific">Hirundo rustica rustica</name>
    <dbReference type="NCBI Taxonomy" id="333673"/>
    <lineage>
        <taxon>Eukaryota</taxon>
        <taxon>Metazoa</taxon>
        <taxon>Chordata</taxon>
        <taxon>Craniata</taxon>
        <taxon>Vertebrata</taxon>
        <taxon>Euteleostomi</taxon>
        <taxon>Archelosauria</taxon>
        <taxon>Archosauria</taxon>
        <taxon>Dinosauria</taxon>
        <taxon>Saurischia</taxon>
        <taxon>Theropoda</taxon>
        <taxon>Coelurosauria</taxon>
        <taxon>Aves</taxon>
        <taxon>Neognathae</taxon>
        <taxon>Neoaves</taxon>
        <taxon>Telluraves</taxon>
        <taxon>Australaves</taxon>
        <taxon>Passeriformes</taxon>
        <taxon>Sylvioidea</taxon>
        <taxon>Hirundinidae</taxon>
        <taxon>Hirundo</taxon>
    </lineage>
</organism>
<dbReference type="InterPro" id="IPR036862">
    <property type="entry name" value="Integrase_C_dom_sf_retrovir"/>
</dbReference>
<dbReference type="GO" id="GO:0003964">
    <property type="term" value="F:RNA-directed DNA polymerase activity"/>
    <property type="evidence" value="ECO:0007669"/>
    <property type="project" value="UniProtKB-KW"/>
</dbReference>
<keyword evidence="4" id="KW-0479">Metal-binding</keyword>
<feature type="chain" id="PRO_5018190784" evidence="14">
    <location>
        <begin position="27"/>
        <end position="294"/>
    </location>
</feature>
<evidence type="ECO:0000259" key="16">
    <source>
        <dbReference type="PROSITE" id="PS51027"/>
    </source>
</evidence>
<gene>
    <name evidence="17" type="ORF">DUI87_13501</name>
</gene>
<keyword evidence="11" id="KW-0511">Multifunctional enzyme</keyword>
<dbReference type="Pfam" id="PF00665">
    <property type="entry name" value="rve"/>
    <property type="match status" value="1"/>
</dbReference>
<keyword evidence="14" id="KW-0732">Signal</keyword>
<keyword evidence="5" id="KW-0255">Endonuclease</keyword>
<dbReference type="Gene3D" id="3.30.420.10">
    <property type="entry name" value="Ribonuclease H-like superfamily/Ribonuclease H"/>
    <property type="match status" value="1"/>
</dbReference>
<feature type="signal peptide" evidence="14">
    <location>
        <begin position="1"/>
        <end position="26"/>
    </location>
</feature>
<reference evidence="17 18" key="1">
    <citation type="submission" date="2018-07" db="EMBL/GenBank/DDBJ databases">
        <title>A high quality draft genome assembly of the barn swallow (H. rustica rustica).</title>
        <authorList>
            <person name="Formenti G."/>
            <person name="Chiara M."/>
            <person name="Poveda L."/>
            <person name="Francoijs K.-J."/>
            <person name="Bonisoli-Alquati A."/>
            <person name="Canova L."/>
            <person name="Gianfranceschi L."/>
            <person name="Horner D.S."/>
            <person name="Saino N."/>
        </authorList>
    </citation>
    <scope>NUCLEOTIDE SEQUENCE [LARGE SCALE GENOMIC DNA]</scope>
    <source>
        <strain evidence="17">Chelidonia</strain>
        <tissue evidence="17">Blood</tissue>
    </source>
</reference>
<evidence type="ECO:0000256" key="2">
    <source>
        <dbReference type="ARBA" id="ARBA00022695"/>
    </source>
</evidence>
<dbReference type="SUPFAM" id="SSF53098">
    <property type="entry name" value="Ribonuclease H-like"/>
    <property type="match status" value="1"/>
</dbReference>
<evidence type="ECO:0000256" key="12">
    <source>
        <dbReference type="PROSITE-ProRule" id="PRU00506"/>
    </source>
</evidence>
<dbReference type="GO" id="GO:0004519">
    <property type="term" value="F:endonuclease activity"/>
    <property type="evidence" value="ECO:0007669"/>
    <property type="project" value="UniProtKB-KW"/>
</dbReference>
<evidence type="ECO:0000313" key="18">
    <source>
        <dbReference type="Proteomes" id="UP000269221"/>
    </source>
</evidence>
<evidence type="ECO:0000256" key="1">
    <source>
        <dbReference type="ARBA" id="ARBA00022679"/>
    </source>
</evidence>
<dbReference type="GO" id="GO:0016787">
    <property type="term" value="F:hydrolase activity"/>
    <property type="evidence" value="ECO:0007669"/>
    <property type="project" value="UniProtKB-KW"/>
</dbReference>
<evidence type="ECO:0000256" key="13">
    <source>
        <dbReference type="SAM" id="MobiDB-lite"/>
    </source>
</evidence>
<dbReference type="Gene3D" id="2.30.30.10">
    <property type="entry name" value="Integrase, C-terminal domain superfamily, retroviral"/>
    <property type="match status" value="1"/>
</dbReference>
<keyword evidence="8" id="KW-0229">DNA integration</keyword>
<dbReference type="GO" id="GO:0046872">
    <property type="term" value="F:metal ion binding"/>
    <property type="evidence" value="ECO:0007669"/>
    <property type="project" value="UniProtKB-KW"/>
</dbReference>
<dbReference type="Proteomes" id="UP000269221">
    <property type="component" value="Unassembled WGS sequence"/>
</dbReference>
<evidence type="ECO:0000256" key="9">
    <source>
        <dbReference type="ARBA" id="ARBA00022918"/>
    </source>
</evidence>
<feature type="domain" description="Integrase catalytic" evidence="15">
    <location>
        <begin position="108"/>
        <end position="234"/>
    </location>
</feature>
<dbReference type="PROSITE" id="PS51027">
    <property type="entry name" value="INTEGRASE_DBD"/>
    <property type="match status" value="1"/>
</dbReference>
<evidence type="ECO:0000259" key="15">
    <source>
        <dbReference type="PROSITE" id="PS50994"/>
    </source>
</evidence>
<evidence type="ECO:0000256" key="8">
    <source>
        <dbReference type="ARBA" id="ARBA00022908"/>
    </source>
</evidence>
<keyword evidence="9" id="KW-0695">RNA-directed DNA polymerase</keyword>
<feature type="domain" description="Integrase-type" evidence="16">
    <location>
        <begin position="225"/>
        <end position="272"/>
    </location>
</feature>
<evidence type="ECO:0000256" key="11">
    <source>
        <dbReference type="ARBA" id="ARBA00023268"/>
    </source>
</evidence>
<evidence type="ECO:0000256" key="4">
    <source>
        <dbReference type="ARBA" id="ARBA00022723"/>
    </source>
</evidence>
<dbReference type="EMBL" id="QRBI01000113">
    <property type="protein sequence ID" value="RMC09714.1"/>
    <property type="molecule type" value="Genomic_DNA"/>
</dbReference>
<dbReference type="GO" id="GO:0015074">
    <property type="term" value="P:DNA integration"/>
    <property type="evidence" value="ECO:0007669"/>
    <property type="project" value="UniProtKB-KW"/>
</dbReference>
<comment type="caution">
    <text evidence="17">The sequence shown here is derived from an EMBL/GenBank/DDBJ whole genome shotgun (WGS) entry which is preliminary data.</text>
</comment>
<keyword evidence="2" id="KW-0548">Nucleotidyltransferase</keyword>
<keyword evidence="6" id="KW-0378">Hydrolase</keyword>
<keyword evidence="10" id="KW-0238">DNA-binding</keyword>
<feature type="region of interest" description="Disordered" evidence="13">
    <location>
        <begin position="273"/>
        <end position="294"/>
    </location>
</feature>
<dbReference type="Pfam" id="PF00552">
    <property type="entry name" value="IN_DBD_C"/>
    <property type="match status" value="1"/>
</dbReference>
<evidence type="ECO:0000256" key="14">
    <source>
        <dbReference type="SAM" id="SignalP"/>
    </source>
</evidence>
<evidence type="ECO:0000256" key="3">
    <source>
        <dbReference type="ARBA" id="ARBA00022722"/>
    </source>
</evidence>
<dbReference type="InterPro" id="IPR012337">
    <property type="entry name" value="RNaseH-like_sf"/>
</dbReference>